<dbReference type="PROSITE" id="PS50206">
    <property type="entry name" value="RHODANESE_3"/>
    <property type="match status" value="1"/>
</dbReference>
<dbReference type="InterPro" id="IPR036873">
    <property type="entry name" value="Rhodanese-like_dom_sf"/>
</dbReference>
<dbReference type="InterPro" id="IPR001763">
    <property type="entry name" value="Rhodanese-like_dom"/>
</dbReference>
<accession>A0A1M5U562</accession>
<dbReference type="SMART" id="SM00450">
    <property type="entry name" value="RHOD"/>
    <property type="match status" value="1"/>
</dbReference>
<dbReference type="SUPFAM" id="SSF52821">
    <property type="entry name" value="Rhodanese/Cell cycle control phosphatase"/>
    <property type="match status" value="1"/>
</dbReference>
<sequence length="268" mass="29838">MDDRKHSISPDTLYARLGSEAAPIIVDVRRDADFTTAATLVADAFHRSPDNVELWQTDLPDGRQVVTYCLHGREVSQGVAAALRLMGVEANFLEGGIANWTEHGLPTHRNIGATPGKWVTREHPKIDRIACPWLIRRFIDPNAEFIYVPKDQVLAVAKQLGGIPYDIDGVEFTHEGERCSFDTIQRIYDIRDPALDHLATIVRGADTSRHDLSPQCGGLFAISLGLSAIFPDDHEMLKHGMVMYDALYTWCRSLQAETHNWPARAVGA</sequence>
<dbReference type="InterPro" id="IPR018634">
    <property type="entry name" value="ChrB_C"/>
</dbReference>
<proteinExistence type="predicted"/>
<feature type="domain" description="Rhodanese" evidence="1">
    <location>
        <begin position="19"/>
        <end position="109"/>
    </location>
</feature>
<dbReference type="Pfam" id="PF09828">
    <property type="entry name" value="ChrB_C"/>
    <property type="match status" value="1"/>
</dbReference>
<gene>
    <name evidence="2" type="ORF">SAMN05444169_8175</name>
</gene>
<dbReference type="RefSeq" id="WP_079571479.1">
    <property type="nucleotide sequence ID" value="NZ_LT670818.1"/>
</dbReference>
<dbReference type="Pfam" id="PF00581">
    <property type="entry name" value="Rhodanese"/>
    <property type="match status" value="1"/>
</dbReference>
<reference evidence="2" key="1">
    <citation type="submission" date="2016-11" db="EMBL/GenBank/DDBJ databases">
        <authorList>
            <person name="Jaros S."/>
            <person name="Januszkiewicz K."/>
            <person name="Wedrychowicz H."/>
        </authorList>
    </citation>
    <scope>NUCLEOTIDE SEQUENCE [LARGE SCALE GENOMIC DNA]</scope>
    <source>
        <strain evidence="2">GAS242</strain>
    </source>
</reference>
<organism evidence="2">
    <name type="scientific">Bradyrhizobium erythrophlei</name>
    <dbReference type="NCBI Taxonomy" id="1437360"/>
    <lineage>
        <taxon>Bacteria</taxon>
        <taxon>Pseudomonadati</taxon>
        <taxon>Pseudomonadota</taxon>
        <taxon>Alphaproteobacteria</taxon>
        <taxon>Hyphomicrobiales</taxon>
        <taxon>Nitrobacteraceae</taxon>
        <taxon>Bradyrhizobium</taxon>
    </lineage>
</organism>
<dbReference type="EMBL" id="LT670818">
    <property type="protein sequence ID" value="SHH58001.1"/>
    <property type="molecule type" value="Genomic_DNA"/>
</dbReference>
<dbReference type="Proteomes" id="UP000190675">
    <property type="component" value="Chromosome I"/>
</dbReference>
<evidence type="ECO:0000313" key="2">
    <source>
        <dbReference type="EMBL" id="SHH58001.1"/>
    </source>
</evidence>
<dbReference type="Gene3D" id="3.40.250.10">
    <property type="entry name" value="Rhodanese-like domain"/>
    <property type="match status" value="1"/>
</dbReference>
<protein>
    <recommendedName>
        <fullName evidence="1">Rhodanese domain-containing protein</fullName>
    </recommendedName>
</protein>
<name>A0A1M5U562_9BRAD</name>
<dbReference type="OrthoDB" id="9784302at2"/>
<evidence type="ECO:0000259" key="1">
    <source>
        <dbReference type="PROSITE" id="PS50206"/>
    </source>
</evidence>
<dbReference type="AlphaFoldDB" id="A0A1M5U562"/>